<dbReference type="InterPro" id="IPR058278">
    <property type="entry name" value="DUF7972"/>
</dbReference>
<dbReference type="RefSeq" id="WP_015789804.1">
    <property type="nucleotide sequence ID" value="NC_013158.1"/>
</dbReference>
<keyword evidence="1" id="KW-1133">Transmembrane helix</keyword>
<feature type="transmembrane region" description="Helical" evidence="1">
    <location>
        <begin position="250"/>
        <end position="272"/>
    </location>
</feature>
<feature type="transmembrane region" description="Helical" evidence="1">
    <location>
        <begin position="33"/>
        <end position="54"/>
    </location>
</feature>
<dbReference type="OrthoDB" id="202254at2157"/>
<keyword evidence="3" id="KW-1185">Reference proteome</keyword>
<dbReference type="EMBL" id="CP001687">
    <property type="protein sequence ID" value="ACV12233.1"/>
    <property type="molecule type" value="Genomic_DNA"/>
</dbReference>
<evidence type="ECO:0000256" key="1">
    <source>
        <dbReference type="SAM" id="Phobius"/>
    </source>
</evidence>
<evidence type="ECO:0000313" key="3">
    <source>
        <dbReference type="Proteomes" id="UP000002071"/>
    </source>
</evidence>
<dbReference type="AlphaFoldDB" id="C7NTY8"/>
<accession>C7NTY8</accession>
<dbReference type="HOGENOM" id="CLU_061327_0_0_2"/>
<keyword evidence="1" id="KW-0812">Transmembrane</keyword>
<sequence length="335" mass="37377">MPTEDTVNTHDTVRERSQTTRIVSWLLLSGNRLLVAGILAAMFFLVFTISTFILRPEVYQMDTEGDLSERLFSTMIIVIVTGTTIVVTFGQLILTQENGPLGDQFERLDGAMEFRDRASVLIGAPCSTKPSKFLSDILEATSERAELVQDIDDAGNEDLARDLTDLSEGIVTNAQDVRTQLETAEFGTFDVVFAALNFDYSWKVFQVERIVDDYEDDLTAEQVALLDELKEALMLYGPAREYIKTLYFQWSLIALSQVILAAAVPALILAGTMLVSLDGNTFPGRTFGIEHIIPVIGISFTMTLLPFMVFISYIFRIFTVAKRTLAIDPLIPRQS</sequence>
<protein>
    <submittedName>
        <fullName evidence="2">Uncharacterized protein</fullName>
    </submittedName>
</protein>
<gene>
    <name evidence="2" type="ordered locus">Huta_2066</name>
</gene>
<feature type="transmembrane region" description="Helical" evidence="1">
    <location>
        <begin position="292"/>
        <end position="315"/>
    </location>
</feature>
<dbReference type="GeneID" id="8384360"/>
<organism evidence="2 3">
    <name type="scientific">Halorhabdus utahensis (strain DSM 12940 / JCM 11049 / AX-2)</name>
    <dbReference type="NCBI Taxonomy" id="519442"/>
    <lineage>
        <taxon>Archaea</taxon>
        <taxon>Methanobacteriati</taxon>
        <taxon>Methanobacteriota</taxon>
        <taxon>Stenosarchaea group</taxon>
        <taxon>Halobacteria</taxon>
        <taxon>Halobacteriales</taxon>
        <taxon>Haloarculaceae</taxon>
        <taxon>Halorhabdus</taxon>
    </lineage>
</organism>
<reference evidence="2 3" key="1">
    <citation type="journal article" date="2009" name="Stand. Genomic Sci.">
        <title>Complete genome sequence of Halorhabdus utahensis type strain (AX-2).</title>
        <authorList>
            <person name="Anderson I."/>
            <person name="Tindall B.J."/>
            <person name="Pomrenke H."/>
            <person name="Goker M."/>
            <person name="Lapidus A."/>
            <person name="Nolan M."/>
            <person name="Copeland A."/>
            <person name="Glavina Del Rio T."/>
            <person name="Chen F."/>
            <person name="Tice H."/>
            <person name="Cheng J.F."/>
            <person name="Lucas S."/>
            <person name="Chertkov O."/>
            <person name="Bruce D."/>
            <person name="Brettin T."/>
            <person name="Detter J.C."/>
            <person name="Han C."/>
            <person name="Goodwin L."/>
            <person name="Land M."/>
            <person name="Hauser L."/>
            <person name="Chang Y.J."/>
            <person name="Jeffries C.D."/>
            <person name="Pitluck S."/>
            <person name="Pati A."/>
            <person name="Mavromatis K."/>
            <person name="Ivanova N."/>
            <person name="Ovchinnikova G."/>
            <person name="Chen A."/>
            <person name="Palaniappan K."/>
            <person name="Chain P."/>
            <person name="Rohde M."/>
            <person name="Bristow J."/>
            <person name="Eisen J.A."/>
            <person name="Markowitz V."/>
            <person name="Hugenholtz P."/>
            <person name="Kyrpides N.C."/>
            <person name="Klenk H.P."/>
        </authorList>
    </citation>
    <scope>NUCLEOTIDE SEQUENCE [LARGE SCALE GENOMIC DNA]</scope>
    <source>
        <strain evidence="3">DSM 12940 / JCM 11049 / AX-2</strain>
    </source>
</reference>
<name>C7NTY8_HALUD</name>
<dbReference type="eggNOG" id="arCOG08131">
    <property type="taxonomic scope" value="Archaea"/>
</dbReference>
<dbReference type="Proteomes" id="UP000002071">
    <property type="component" value="Chromosome"/>
</dbReference>
<feature type="transmembrane region" description="Helical" evidence="1">
    <location>
        <begin position="74"/>
        <end position="94"/>
    </location>
</feature>
<keyword evidence="1" id="KW-0472">Membrane</keyword>
<dbReference type="KEGG" id="hut:Huta_2066"/>
<dbReference type="Pfam" id="PF25927">
    <property type="entry name" value="DUF7972"/>
    <property type="match status" value="1"/>
</dbReference>
<evidence type="ECO:0000313" key="2">
    <source>
        <dbReference type="EMBL" id="ACV12233.1"/>
    </source>
</evidence>
<proteinExistence type="predicted"/>